<dbReference type="EMBL" id="LAZR01000322">
    <property type="protein sequence ID" value="KKN74673.1"/>
    <property type="molecule type" value="Genomic_DNA"/>
</dbReference>
<evidence type="ECO:0000313" key="1">
    <source>
        <dbReference type="EMBL" id="KKN74673.1"/>
    </source>
</evidence>
<sequence>MAGTHPENMELFVGFTIGKLGKEKILYGKGSGNSSTDQH</sequence>
<organism evidence="1">
    <name type="scientific">marine sediment metagenome</name>
    <dbReference type="NCBI Taxonomy" id="412755"/>
    <lineage>
        <taxon>unclassified sequences</taxon>
        <taxon>metagenomes</taxon>
        <taxon>ecological metagenomes</taxon>
    </lineage>
</organism>
<dbReference type="AlphaFoldDB" id="A0A0F9W9B1"/>
<gene>
    <name evidence="1" type="ORF">LCGC14_0388750</name>
</gene>
<reference evidence="1" key="1">
    <citation type="journal article" date="2015" name="Nature">
        <title>Complex archaea that bridge the gap between prokaryotes and eukaryotes.</title>
        <authorList>
            <person name="Spang A."/>
            <person name="Saw J.H."/>
            <person name="Jorgensen S.L."/>
            <person name="Zaremba-Niedzwiedzka K."/>
            <person name="Martijn J."/>
            <person name="Lind A.E."/>
            <person name="van Eijk R."/>
            <person name="Schleper C."/>
            <person name="Guy L."/>
            <person name="Ettema T.J."/>
        </authorList>
    </citation>
    <scope>NUCLEOTIDE SEQUENCE</scope>
</reference>
<proteinExistence type="predicted"/>
<accession>A0A0F9W9B1</accession>
<comment type="caution">
    <text evidence="1">The sequence shown here is derived from an EMBL/GenBank/DDBJ whole genome shotgun (WGS) entry which is preliminary data.</text>
</comment>
<protein>
    <submittedName>
        <fullName evidence="1">Uncharacterized protein</fullName>
    </submittedName>
</protein>
<name>A0A0F9W9B1_9ZZZZ</name>